<dbReference type="PATRIC" id="fig|634498.28.peg.972"/>
<dbReference type="Proteomes" id="UP000008680">
    <property type="component" value="Chromosome"/>
</dbReference>
<dbReference type="HOGENOM" id="CLU_751457_0_0_2"/>
<sequence>MVNLKKLNQISTENNNTVSYYETEEGKVYKVLVDENGELKKIACEEFPFEPAKQFKKEKINKVHDRIFKFIAENNIQAFLNVFGLKHIIFKQFLNVEILDQTLNQSYCDLVIEAEDGKIYIIEFQSSGPAKKDKIRFGDYQTTLHRKKKGQKVIVIMITINDDPDNDEPYGYDKEYRYRINKRSTTCFNTEKVIKELEFKAENDCFDDEAYVKLQLLYYMESNGDERKKLLKKGVEIKNKIKNLSTDRKVGLTLIYMALAVHNFEEEELERFKEELKMNMSIEEYAVMGINHHIEERNKHLKKELEEKDKEHKKELEEKDEEIQAKDKEHKKEIQAKDEEINKIRKLFKDFSESGDKKAMNTLKTILL</sequence>
<organism evidence="2 3">
    <name type="scientific">Methanobrevibacter ruminantium (strain ATCC 35063 / DSM 1093 / JCM 13430 / OCM 146 / M1)</name>
    <name type="common">Methanobacterium ruminantium</name>
    <dbReference type="NCBI Taxonomy" id="634498"/>
    <lineage>
        <taxon>Archaea</taxon>
        <taxon>Methanobacteriati</taxon>
        <taxon>Methanobacteriota</taxon>
        <taxon>Methanomada group</taxon>
        <taxon>Methanobacteria</taxon>
        <taxon>Methanobacteriales</taxon>
        <taxon>Methanobacteriaceae</taxon>
        <taxon>Methanobrevibacter</taxon>
    </lineage>
</organism>
<protein>
    <recommendedName>
        <fullName evidence="4">Transposase</fullName>
    </recommendedName>
</protein>
<dbReference type="EMBL" id="CP001719">
    <property type="protein sequence ID" value="ADC46823.1"/>
    <property type="molecule type" value="Genomic_DNA"/>
</dbReference>
<evidence type="ECO:0008006" key="4">
    <source>
        <dbReference type="Google" id="ProtNLM"/>
    </source>
</evidence>
<name>D3E2R2_METRM</name>
<gene>
    <name evidence="2" type="ordered locus">mru_0972</name>
</gene>
<accession>D3E2R2</accession>
<feature type="region of interest" description="Disordered" evidence="1">
    <location>
        <begin position="308"/>
        <end position="334"/>
    </location>
</feature>
<dbReference type="AlphaFoldDB" id="D3E2R2"/>
<dbReference type="KEGG" id="mru:mru_0972"/>
<evidence type="ECO:0000313" key="2">
    <source>
        <dbReference type="EMBL" id="ADC46823.1"/>
    </source>
</evidence>
<dbReference type="eggNOG" id="arCOG10868">
    <property type="taxonomic scope" value="Archaea"/>
</dbReference>
<reference evidence="2 3" key="1">
    <citation type="journal article" date="2010" name="PLoS ONE">
        <title>The genome sequence of the rumen methanogen Methanobrevibacter ruminantium reveals new possibilities for controlling ruminant methane emissions.</title>
        <authorList>
            <person name="Leahy S.C."/>
            <person name="Kelly W.J."/>
            <person name="Altermann E."/>
            <person name="Ronimus R.S."/>
            <person name="Yeoman C.J."/>
            <person name="Pacheco D.M."/>
            <person name="Li D."/>
            <person name="Kong Z."/>
            <person name="McTavish S."/>
            <person name="Sang C."/>
            <person name="Lambie S.C."/>
            <person name="Janssen P.H."/>
            <person name="Dey D."/>
            <person name="Attwood G.T."/>
        </authorList>
    </citation>
    <scope>NUCLEOTIDE SEQUENCE [LARGE SCALE GENOMIC DNA]</scope>
    <source>
        <strain evidence="3">ATCC 35063 / DSM 1093 / JCM 13430 / OCM 146 / M1</strain>
    </source>
</reference>
<proteinExistence type="predicted"/>
<evidence type="ECO:0000313" key="3">
    <source>
        <dbReference type="Proteomes" id="UP000008680"/>
    </source>
</evidence>
<evidence type="ECO:0000256" key="1">
    <source>
        <dbReference type="SAM" id="MobiDB-lite"/>
    </source>
</evidence>
<keyword evidence="3" id="KW-1185">Reference proteome</keyword>